<accession>A0ABD5ZKC7</accession>
<evidence type="ECO:0000313" key="3">
    <source>
        <dbReference type="Proteomes" id="UP001596398"/>
    </source>
</evidence>
<protein>
    <submittedName>
        <fullName evidence="2">Uncharacterized protein</fullName>
    </submittedName>
</protein>
<dbReference type="EMBL" id="JBHTAP010000001">
    <property type="protein sequence ID" value="MFC7233962.1"/>
    <property type="molecule type" value="Genomic_DNA"/>
</dbReference>
<feature type="region of interest" description="Disordered" evidence="1">
    <location>
        <begin position="1"/>
        <end position="26"/>
    </location>
</feature>
<evidence type="ECO:0000313" key="2">
    <source>
        <dbReference type="EMBL" id="MFC7233962.1"/>
    </source>
</evidence>
<organism evidence="2 3">
    <name type="scientific">Halosegnis marinus</name>
    <dbReference type="NCBI Taxonomy" id="3034023"/>
    <lineage>
        <taxon>Archaea</taxon>
        <taxon>Methanobacteriati</taxon>
        <taxon>Methanobacteriota</taxon>
        <taxon>Stenosarchaea group</taxon>
        <taxon>Halobacteria</taxon>
        <taxon>Halobacteriales</taxon>
        <taxon>Natronomonadaceae</taxon>
        <taxon>Halosegnis</taxon>
    </lineage>
</organism>
<feature type="compositionally biased region" description="Acidic residues" evidence="1">
    <location>
        <begin position="17"/>
        <end position="26"/>
    </location>
</feature>
<gene>
    <name evidence="2" type="ORF">ACFQJ4_01395</name>
</gene>
<evidence type="ECO:0000256" key="1">
    <source>
        <dbReference type="SAM" id="MobiDB-lite"/>
    </source>
</evidence>
<dbReference type="Proteomes" id="UP001596398">
    <property type="component" value="Unassembled WGS sequence"/>
</dbReference>
<keyword evidence="3" id="KW-1185">Reference proteome</keyword>
<proteinExistence type="predicted"/>
<name>A0ABD5ZKC7_9EURY</name>
<dbReference type="GeneID" id="79265624"/>
<comment type="caution">
    <text evidence="2">The sequence shown here is derived from an EMBL/GenBank/DDBJ whole genome shotgun (WGS) entry which is preliminary data.</text>
</comment>
<sequence length="53" mass="5647">MSDTPSETTPDAPAPDEQAESDDGEALDAHLADLDDGCGCVEVWKHTSESRDE</sequence>
<dbReference type="RefSeq" id="WP_276234955.1">
    <property type="nucleotide sequence ID" value="NZ_CP119802.1"/>
</dbReference>
<reference evidence="2 3" key="1">
    <citation type="journal article" date="2019" name="Int. J. Syst. Evol. Microbiol.">
        <title>The Global Catalogue of Microorganisms (GCM) 10K type strain sequencing project: providing services to taxonomists for standard genome sequencing and annotation.</title>
        <authorList>
            <consortium name="The Broad Institute Genomics Platform"/>
            <consortium name="The Broad Institute Genome Sequencing Center for Infectious Disease"/>
            <person name="Wu L."/>
            <person name="Ma J."/>
        </authorList>
    </citation>
    <scope>NUCLEOTIDE SEQUENCE [LARGE SCALE GENOMIC DNA]</scope>
    <source>
        <strain evidence="2 3">DT85</strain>
    </source>
</reference>
<dbReference type="AlphaFoldDB" id="A0ABD5ZKC7"/>